<evidence type="ECO:0000256" key="2">
    <source>
        <dbReference type="ARBA" id="ARBA00022540"/>
    </source>
</evidence>
<keyword evidence="3 4" id="KW-0648">Protein biosynthesis</keyword>
<accession>A0A7C2AS84</accession>
<evidence type="ECO:0000256" key="4">
    <source>
        <dbReference type="HAMAP-Rule" id="MF_00080"/>
    </source>
</evidence>
<dbReference type="HAMAP" id="MF_00080">
    <property type="entry name" value="IF_3"/>
    <property type="match status" value="1"/>
</dbReference>
<dbReference type="AlphaFoldDB" id="A0A7C2AS84"/>
<organism evidence="9">
    <name type="scientific">Thermomicrobium roseum</name>
    <dbReference type="NCBI Taxonomy" id="500"/>
    <lineage>
        <taxon>Bacteria</taxon>
        <taxon>Pseudomonadati</taxon>
        <taxon>Thermomicrobiota</taxon>
        <taxon>Thermomicrobia</taxon>
        <taxon>Thermomicrobiales</taxon>
        <taxon>Thermomicrobiaceae</taxon>
        <taxon>Thermomicrobium</taxon>
    </lineage>
</organism>
<dbReference type="Gene3D" id="3.10.20.80">
    <property type="entry name" value="Translation initiation factor 3 (IF-3), N-terminal domain"/>
    <property type="match status" value="1"/>
</dbReference>
<dbReference type="GO" id="GO:0043022">
    <property type="term" value="F:ribosome binding"/>
    <property type="evidence" value="ECO:0007669"/>
    <property type="project" value="UniProtKB-ARBA"/>
</dbReference>
<dbReference type="Pfam" id="PF05198">
    <property type="entry name" value="IF3_N"/>
    <property type="match status" value="1"/>
</dbReference>
<protein>
    <recommendedName>
        <fullName evidence="4 5">Translation initiation factor IF-3</fullName>
    </recommendedName>
</protein>
<keyword evidence="4" id="KW-0963">Cytoplasm</keyword>
<dbReference type="InterPro" id="IPR001288">
    <property type="entry name" value="Translation_initiation_fac_3"/>
</dbReference>
<evidence type="ECO:0000256" key="6">
    <source>
        <dbReference type="RuleBase" id="RU000646"/>
    </source>
</evidence>
<evidence type="ECO:0000313" key="9">
    <source>
        <dbReference type="EMBL" id="HEF64802.1"/>
    </source>
</evidence>
<dbReference type="InterPro" id="IPR019814">
    <property type="entry name" value="Translation_initiation_fac_3_N"/>
</dbReference>
<evidence type="ECO:0000256" key="5">
    <source>
        <dbReference type="NCBIfam" id="TIGR00168"/>
    </source>
</evidence>
<dbReference type="GO" id="GO:0003743">
    <property type="term" value="F:translation initiation factor activity"/>
    <property type="evidence" value="ECO:0007669"/>
    <property type="project" value="UniProtKB-UniRule"/>
</dbReference>
<feature type="domain" description="Translation initiation factor 3 C-terminal" evidence="7">
    <location>
        <begin position="85"/>
        <end position="169"/>
    </location>
</feature>
<evidence type="ECO:0000259" key="7">
    <source>
        <dbReference type="Pfam" id="PF00707"/>
    </source>
</evidence>
<dbReference type="PANTHER" id="PTHR10938:SF0">
    <property type="entry name" value="TRANSLATION INITIATION FACTOR IF-3, MITOCHONDRIAL"/>
    <property type="match status" value="1"/>
</dbReference>
<gene>
    <name evidence="4" type="primary">infC</name>
    <name evidence="9" type="ORF">ENP47_04280</name>
</gene>
<evidence type="ECO:0000256" key="3">
    <source>
        <dbReference type="ARBA" id="ARBA00022917"/>
    </source>
</evidence>
<dbReference type="EMBL" id="DSJL01000009">
    <property type="protein sequence ID" value="HEF64802.1"/>
    <property type="molecule type" value="Genomic_DNA"/>
</dbReference>
<reference evidence="9" key="1">
    <citation type="journal article" date="2020" name="mSystems">
        <title>Genome- and Community-Level Interaction Insights into Carbon Utilization and Element Cycling Functions of Hydrothermarchaeota in Hydrothermal Sediment.</title>
        <authorList>
            <person name="Zhou Z."/>
            <person name="Liu Y."/>
            <person name="Xu W."/>
            <person name="Pan J."/>
            <person name="Luo Z.H."/>
            <person name="Li M."/>
        </authorList>
    </citation>
    <scope>NUCLEOTIDE SEQUENCE [LARGE SCALE GENOMIC DNA]</scope>
    <source>
        <strain evidence="9">SpSt-222</strain>
    </source>
</reference>
<dbReference type="Pfam" id="PF00707">
    <property type="entry name" value="IF3_C"/>
    <property type="match status" value="1"/>
</dbReference>
<dbReference type="GO" id="GO:0016020">
    <property type="term" value="C:membrane"/>
    <property type="evidence" value="ECO:0007669"/>
    <property type="project" value="TreeGrafter"/>
</dbReference>
<comment type="subunit">
    <text evidence="4 6">Monomer.</text>
</comment>
<dbReference type="InterPro" id="IPR019813">
    <property type="entry name" value="Translation_initiation_fac3_CS"/>
</dbReference>
<dbReference type="GO" id="GO:0032790">
    <property type="term" value="P:ribosome disassembly"/>
    <property type="evidence" value="ECO:0007669"/>
    <property type="project" value="TreeGrafter"/>
</dbReference>
<dbReference type="GO" id="GO:0005829">
    <property type="term" value="C:cytosol"/>
    <property type="evidence" value="ECO:0007669"/>
    <property type="project" value="TreeGrafter"/>
</dbReference>
<proteinExistence type="inferred from homology"/>
<comment type="subcellular location">
    <subcellularLocation>
        <location evidence="4 6">Cytoplasm</location>
    </subcellularLocation>
</comment>
<sequence>MSTTRPLRVNERIRVPEVRLIDETGQHLGIFRTEEALRLARERGLDLVEVQPNATPPVCRIMDYGKYRYEESRRERESRKRQKTIEVKEIRLRPRIDMHDLETKVRQIQQFLADGAKVKVTVLFRGREIVYQELGERVLQKVLELLGPRAMVEQAPHLEGRTLVMFLAPGRGETARTGSADEREQES</sequence>
<dbReference type="InterPro" id="IPR019815">
    <property type="entry name" value="Translation_initiation_fac_3_C"/>
</dbReference>
<dbReference type="InterPro" id="IPR036788">
    <property type="entry name" value="T_IF-3_C_sf"/>
</dbReference>
<comment type="function">
    <text evidence="4 6">IF-3 binds to the 30S ribosomal subunit and shifts the equilibrium between 70S ribosomes and their 50S and 30S subunits in favor of the free subunits, thus enhancing the availability of 30S subunits on which protein synthesis initiation begins.</text>
</comment>
<feature type="domain" description="Translation initiation factor 3 N-terminal" evidence="8">
    <location>
        <begin position="9"/>
        <end position="77"/>
    </location>
</feature>
<dbReference type="PROSITE" id="PS00938">
    <property type="entry name" value="IF3"/>
    <property type="match status" value="1"/>
</dbReference>
<dbReference type="NCBIfam" id="TIGR00168">
    <property type="entry name" value="infC"/>
    <property type="match status" value="1"/>
</dbReference>
<name>A0A7C2AS84_THERO</name>
<dbReference type="SUPFAM" id="SSF55200">
    <property type="entry name" value="Translation initiation factor IF3, C-terminal domain"/>
    <property type="match status" value="1"/>
</dbReference>
<dbReference type="FunFam" id="3.30.110.10:FF:000001">
    <property type="entry name" value="Translation initiation factor IF-3"/>
    <property type="match status" value="1"/>
</dbReference>
<comment type="caution">
    <text evidence="9">The sequence shown here is derived from an EMBL/GenBank/DDBJ whole genome shotgun (WGS) entry which is preliminary data.</text>
</comment>
<keyword evidence="2 4" id="KW-0396">Initiation factor</keyword>
<dbReference type="InterPro" id="IPR036787">
    <property type="entry name" value="T_IF-3_N_sf"/>
</dbReference>
<comment type="similarity">
    <text evidence="1 4 6">Belongs to the IF-3 family.</text>
</comment>
<dbReference type="PANTHER" id="PTHR10938">
    <property type="entry name" value="TRANSLATION INITIATION FACTOR IF-3"/>
    <property type="match status" value="1"/>
</dbReference>
<dbReference type="FunFam" id="3.10.20.80:FF:000001">
    <property type="entry name" value="Translation initiation factor IF-3"/>
    <property type="match status" value="1"/>
</dbReference>
<evidence type="ECO:0000259" key="8">
    <source>
        <dbReference type="Pfam" id="PF05198"/>
    </source>
</evidence>
<evidence type="ECO:0000256" key="1">
    <source>
        <dbReference type="ARBA" id="ARBA00005439"/>
    </source>
</evidence>
<dbReference type="Gene3D" id="3.30.110.10">
    <property type="entry name" value="Translation initiation factor 3 (IF-3), C-terminal domain"/>
    <property type="match status" value="1"/>
</dbReference>
<dbReference type="SUPFAM" id="SSF54364">
    <property type="entry name" value="Translation initiation factor IF3, N-terminal domain"/>
    <property type="match status" value="1"/>
</dbReference>